<dbReference type="PANTHER" id="PTHR13504">
    <property type="entry name" value="FIDO DOMAIN-CONTAINING PROTEIN DDB_G0283145"/>
    <property type="match status" value="1"/>
</dbReference>
<dbReference type="PANTHER" id="PTHR13504:SF38">
    <property type="entry name" value="FIDO DOMAIN-CONTAINING PROTEIN"/>
    <property type="match status" value="1"/>
</dbReference>
<accession>A0ABV1CCZ3</accession>
<organism evidence="2 3">
    <name type="scientific">Peptoniphilus hominis</name>
    <name type="common">ex Hitch et al. 2025</name>
    <dbReference type="NCBI Taxonomy" id="3133174"/>
    <lineage>
        <taxon>Bacteria</taxon>
        <taxon>Bacillati</taxon>
        <taxon>Bacillota</taxon>
        <taxon>Tissierellia</taxon>
        <taxon>Tissierellales</taxon>
        <taxon>Peptoniphilaceae</taxon>
        <taxon>Peptoniphilus</taxon>
    </lineage>
</organism>
<dbReference type="Pfam" id="PF02661">
    <property type="entry name" value="Fic"/>
    <property type="match status" value="1"/>
</dbReference>
<dbReference type="InterPro" id="IPR040198">
    <property type="entry name" value="Fido_containing"/>
</dbReference>
<evidence type="ECO:0000313" key="3">
    <source>
        <dbReference type="Proteomes" id="UP001447979"/>
    </source>
</evidence>
<dbReference type="EMBL" id="JBBMFO010000004">
    <property type="protein sequence ID" value="MEQ2400526.1"/>
    <property type="molecule type" value="Genomic_DNA"/>
</dbReference>
<dbReference type="PROSITE" id="PS51459">
    <property type="entry name" value="FIDO"/>
    <property type="match status" value="1"/>
</dbReference>
<gene>
    <name evidence="2" type="ORF">WMO19_02765</name>
</gene>
<dbReference type="SUPFAM" id="SSF140931">
    <property type="entry name" value="Fic-like"/>
    <property type="match status" value="1"/>
</dbReference>
<sequence length="241" mass="28247">MDKLKQIDEAIRKFNINKKDILPEILKKFEEDFAIRFSHESTKIEGNTLSIYEVKTLLVDRISVGGKSLREIYEVVNHHKAFDYVKAHLSPDDDLDENLIKDIHEILMENIFQGGIYRSGNVRITGASFAPPSWEKVRDEMKYFIYSYNEKKGKIHPVQLAAWVHAEFIRIHPFQDGNGRCARLLLNYVLMKNEFLPIIIEAKQRPIYYEALDQYGKEGSLEKFQELVEDYELSIIEEFQS</sequence>
<comment type="caution">
    <text evidence="2">The sequence shown here is derived from an EMBL/GenBank/DDBJ whole genome shotgun (WGS) entry which is preliminary data.</text>
</comment>
<evidence type="ECO:0000313" key="2">
    <source>
        <dbReference type="EMBL" id="MEQ2400526.1"/>
    </source>
</evidence>
<reference evidence="2 3" key="1">
    <citation type="submission" date="2024-03" db="EMBL/GenBank/DDBJ databases">
        <title>Human intestinal bacterial collection.</title>
        <authorList>
            <person name="Pauvert C."/>
            <person name="Hitch T.C.A."/>
            <person name="Clavel T."/>
        </authorList>
    </citation>
    <scope>NUCLEOTIDE SEQUENCE [LARGE SCALE GENOMIC DNA]</scope>
    <source>
        <strain evidence="2 3">CLA-SR-H025</strain>
    </source>
</reference>
<dbReference type="InterPro" id="IPR003812">
    <property type="entry name" value="Fido"/>
</dbReference>
<keyword evidence="3" id="KW-1185">Reference proteome</keyword>
<protein>
    <submittedName>
        <fullName evidence="2">Fic family protein</fullName>
    </submittedName>
</protein>
<dbReference type="InterPro" id="IPR036597">
    <property type="entry name" value="Fido-like_dom_sf"/>
</dbReference>
<name>A0ABV1CCZ3_9FIRM</name>
<feature type="domain" description="Fido" evidence="1">
    <location>
        <begin position="95"/>
        <end position="230"/>
    </location>
</feature>
<dbReference type="Proteomes" id="UP001447979">
    <property type="component" value="Unassembled WGS sequence"/>
</dbReference>
<proteinExistence type="predicted"/>
<dbReference type="RefSeq" id="WP_349170113.1">
    <property type="nucleotide sequence ID" value="NZ_JBBMFO010000004.1"/>
</dbReference>
<evidence type="ECO:0000259" key="1">
    <source>
        <dbReference type="PROSITE" id="PS51459"/>
    </source>
</evidence>
<dbReference type="Gene3D" id="1.10.3290.10">
    <property type="entry name" value="Fido-like domain"/>
    <property type="match status" value="1"/>
</dbReference>